<feature type="domain" description="Retroviral polymerase SH3-like" evidence="2">
    <location>
        <begin position="32"/>
        <end position="88"/>
    </location>
</feature>
<dbReference type="EMBL" id="JACGWM010000006">
    <property type="protein sequence ID" value="KAL0368075.1"/>
    <property type="molecule type" value="Genomic_DNA"/>
</dbReference>
<reference evidence="3" key="1">
    <citation type="submission" date="2020-06" db="EMBL/GenBank/DDBJ databases">
        <authorList>
            <person name="Li T."/>
            <person name="Hu X."/>
            <person name="Zhang T."/>
            <person name="Song X."/>
            <person name="Zhang H."/>
            <person name="Dai N."/>
            <person name="Sheng W."/>
            <person name="Hou X."/>
            <person name="Wei L."/>
        </authorList>
    </citation>
    <scope>NUCLEOTIDE SEQUENCE</scope>
    <source>
        <strain evidence="3">KEN8</strain>
        <tissue evidence="3">Leaf</tissue>
    </source>
</reference>
<proteinExistence type="predicted"/>
<feature type="region of interest" description="Disordered" evidence="1">
    <location>
        <begin position="116"/>
        <end position="155"/>
    </location>
</feature>
<dbReference type="InterPro" id="IPR057670">
    <property type="entry name" value="SH3_retrovirus"/>
</dbReference>
<accession>A0AAW2QJG5</accession>
<organism evidence="3">
    <name type="scientific">Sesamum calycinum</name>
    <dbReference type="NCBI Taxonomy" id="2727403"/>
    <lineage>
        <taxon>Eukaryota</taxon>
        <taxon>Viridiplantae</taxon>
        <taxon>Streptophyta</taxon>
        <taxon>Embryophyta</taxon>
        <taxon>Tracheophyta</taxon>
        <taxon>Spermatophyta</taxon>
        <taxon>Magnoliopsida</taxon>
        <taxon>eudicotyledons</taxon>
        <taxon>Gunneridae</taxon>
        <taxon>Pentapetalae</taxon>
        <taxon>asterids</taxon>
        <taxon>lamiids</taxon>
        <taxon>Lamiales</taxon>
        <taxon>Pedaliaceae</taxon>
        <taxon>Sesamum</taxon>
    </lineage>
</organism>
<reference evidence="3" key="2">
    <citation type="journal article" date="2024" name="Plant">
        <title>Genomic evolution and insights into agronomic trait innovations of Sesamum species.</title>
        <authorList>
            <person name="Miao H."/>
            <person name="Wang L."/>
            <person name="Qu L."/>
            <person name="Liu H."/>
            <person name="Sun Y."/>
            <person name="Le M."/>
            <person name="Wang Q."/>
            <person name="Wei S."/>
            <person name="Zheng Y."/>
            <person name="Lin W."/>
            <person name="Duan Y."/>
            <person name="Cao H."/>
            <person name="Xiong S."/>
            <person name="Wang X."/>
            <person name="Wei L."/>
            <person name="Li C."/>
            <person name="Ma Q."/>
            <person name="Ju M."/>
            <person name="Zhao R."/>
            <person name="Li G."/>
            <person name="Mu C."/>
            <person name="Tian Q."/>
            <person name="Mei H."/>
            <person name="Zhang T."/>
            <person name="Gao T."/>
            <person name="Zhang H."/>
        </authorList>
    </citation>
    <scope>NUCLEOTIDE SEQUENCE</scope>
    <source>
        <strain evidence="3">KEN8</strain>
    </source>
</reference>
<gene>
    <name evidence="3" type="ORF">Scaly_1026400</name>
</gene>
<dbReference type="Pfam" id="PF25597">
    <property type="entry name" value="SH3_retrovirus"/>
    <property type="match status" value="1"/>
</dbReference>
<evidence type="ECO:0000259" key="2">
    <source>
        <dbReference type="Pfam" id="PF25597"/>
    </source>
</evidence>
<feature type="compositionally biased region" description="Basic and acidic residues" evidence="1">
    <location>
        <begin position="139"/>
        <end position="155"/>
    </location>
</feature>
<dbReference type="AlphaFoldDB" id="A0AAW2QJG5"/>
<evidence type="ECO:0000256" key="1">
    <source>
        <dbReference type="SAM" id="MobiDB-lite"/>
    </source>
</evidence>
<sequence>MGSPSVPLLEKLPECVWTGKNVDLCYLRIFGCSAFVFQNGDKIEPRALKCAFIGYPEGAKGYRLWLICQPGFKVIISKDVTFNESEMPCLVNSSKKDLDFQLEGIYNKVEGNLEDNQQGKEIRQENQHNSDNPEIETSNEEHDSENTYQLARDRERRESRIPARFKNFHLALITASYEPSSYEDNIASYEPSSYEEVLKSEDSEKWIKAINEEIKALHDNNTWILFQNQRMFL</sequence>
<name>A0AAW2QJG5_9LAMI</name>
<evidence type="ECO:0000313" key="3">
    <source>
        <dbReference type="EMBL" id="KAL0368075.1"/>
    </source>
</evidence>
<comment type="caution">
    <text evidence="3">The sequence shown here is derived from an EMBL/GenBank/DDBJ whole genome shotgun (WGS) entry which is preliminary data.</text>
</comment>
<feature type="compositionally biased region" description="Basic and acidic residues" evidence="1">
    <location>
        <begin position="117"/>
        <end position="128"/>
    </location>
</feature>
<protein>
    <recommendedName>
        <fullName evidence="2">Retroviral polymerase SH3-like domain-containing protein</fullName>
    </recommendedName>
</protein>